<accession>A0A9X6N804</accession>
<name>A0A9X6N804_BACTV</name>
<evidence type="ECO:0000313" key="1">
    <source>
        <dbReference type="EMBL" id="OUC03851.1"/>
    </source>
</evidence>
<comment type="caution">
    <text evidence="1">The sequence shown here is derived from an EMBL/GenBank/DDBJ whole genome shotgun (WGS) entry which is preliminary data.</text>
</comment>
<dbReference type="EMBL" id="MOOV01000013">
    <property type="protein sequence ID" value="OUC03851.1"/>
    <property type="molecule type" value="Genomic_DNA"/>
</dbReference>
<organism evidence="1 2">
    <name type="scientific">Bacillus thuringiensis subsp. medellin</name>
    <dbReference type="NCBI Taxonomy" id="79672"/>
    <lineage>
        <taxon>Bacteria</taxon>
        <taxon>Bacillati</taxon>
        <taxon>Bacillota</taxon>
        <taxon>Bacilli</taxon>
        <taxon>Bacillales</taxon>
        <taxon>Bacillaceae</taxon>
        <taxon>Bacillus</taxon>
        <taxon>Bacillus cereus group</taxon>
    </lineage>
</organism>
<dbReference type="SUPFAM" id="SSF46785">
    <property type="entry name" value="Winged helix' DNA-binding domain"/>
    <property type="match status" value="1"/>
</dbReference>
<dbReference type="Proteomes" id="UP000195160">
    <property type="component" value="Unassembled WGS sequence"/>
</dbReference>
<dbReference type="RefSeq" id="WP_088065463.1">
    <property type="nucleotide sequence ID" value="NZ_MOOV01000013.1"/>
</dbReference>
<proteinExistence type="predicted"/>
<reference evidence="1 2" key="1">
    <citation type="submission" date="2016-10" db="EMBL/GenBank/DDBJ databases">
        <title>Comparative genomics of Bacillus thuringiensis reveals a path to pathogens against multiple invertebrate hosts.</title>
        <authorList>
            <person name="Zheng J."/>
            <person name="Gao Q."/>
            <person name="Liu H."/>
            <person name="Peng D."/>
            <person name="Ruan L."/>
            <person name="Sun M."/>
        </authorList>
    </citation>
    <scope>NUCLEOTIDE SEQUENCE [LARGE SCALE GENOMIC DNA]</scope>
    <source>
        <strain evidence="1">T30001</strain>
    </source>
</reference>
<evidence type="ECO:0000313" key="2">
    <source>
        <dbReference type="Proteomes" id="UP000195160"/>
    </source>
</evidence>
<dbReference type="InterPro" id="IPR036388">
    <property type="entry name" value="WH-like_DNA-bd_sf"/>
</dbReference>
<dbReference type="Gene3D" id="1.10.10.10">
    <property type="entry name" value="Winged helix-like DNA-binding domain superfamily/Winged helix DNA-binding domain"/>
    <property type="match status" value="1"/>
</dbReference>
<sequence>MDFKIHIILLYLNSTQKNYSYTELMSLLKMPYEQLHSEIENLIERGYLFKGDYALIRISEKGKELLSDANLLDFNIWDLFEDTTDYENSNLNSRKAEISDIYIPKGFDKKFNGY</sequence>
<protein>
    <submittedName>
        <fullName evidence="1">Uncharacterized protein</fullName>
    </submittedName>
</protein>
<dbReference type="InterPro" id="IPR036390">
    <property type="entry name" value="WH_DNA-bd_sf"/>
</dbReference>
<dbReference type="AlphaFoldDB" id="A0A9X6N804"/>
<gene>
    <name evidence="1" type="ORF">BK784_01360</name>
</gene>